<dbReference type="InterPro" id="IPR005344">
    <property type="entry name" value="TMEM33/Pom33"/>
</dbReference>
<evidence type="ECO:0000256" key="2">
    <source>
        <dbReference type="ARBA" id="ARBA00007322"/>
    </source>
</evidence>
<keyword evidence="5 6" id="KW-0472">Membrane</keyword>
<keyword evidence="8" id="KW-1185">Reference proteome</keyword>
<dbReference type="OrthoDB" id="5581259at2759"/>
<dbReference type="Proteomes" id="UP000188320">
    <property type="component" value="Unassembled WGS sequence"/>
</dbReference>
<feature type="transmembrane region" description="Helical" evidence="6">
    <location>
        <begin position="212"/>
        <end position="237"/>
    </location>
</feature>
<proteinExistence type="inferred from homology"/>
<protein>
    <submittedName>
        <fullName evidence="7">Tetra-spanning protein 1</fullName>
    </submittedName>
</protein>
<feature type="transmembrane region" description="Helical" evidence="6">
    <location>
        <begin position="24"/>
        <end position="46"/>
    </location>
</feature>
<dbReference type="PANTHER" id="PTHR12703">
    <property type="entry name" value="TRANSMEMBRANE PROTEIN 33"/>
    <property type="match status" value="1"/>
</dbReference>
<dbReference type="GO" id="GO:0005783">
    <property type="term" value="C:endoplasmic reticulum"/>
    <property type="evidence" value="ECO:0007669"/>
    <property type="project" value="TreeGrafter"/>
</dbReference>
<evidence type="ECO:0000313" key="7">
    <source>
        <dbReference type="EMBL" id="OMH82286.1"/>
    </source>
</evidence>
<dbReference type="GO" id="GO:0071786">
    <property type="term" value="P:endoplasmic reticulum tubular network organization"/>
    <property type="evidence" value="ECO:0007669"/>
    <property type="project" value="TreeGrafter"/>
</dbReference>
<organism evidence="7 8">
    <name type="scientific">Zancudomyces culisetae</name>
    <name type="common">Gut fungus</name>
    <name type="synonym">Smittium culisetae</name>
    <dbReference type="NCBI Taxonomy" id="1213189"/>
    <lineage>
        <taxon>Eukaryota</taxon>
        <taxon>Fungi</taxon>
        <taxon>Fungi incertae sedis</taxon>
        <taxon>Zoopagomycota</taxon>
        <taxon>Kickxellomycotina</taxon>
        <taxon>Harpellomycetes</taxon>
        <taxon>Harpellales</taxon>
        <taxon>Legeriomycetaceae</taxon>
        <taxon>Zancudomyces</taxon>
    </lineage>
</organism>
<keyword evidence="3 6" id="KW-0812">Transmembrane</keyword>
<evidence type="ECO:0000256" key="1">
    <source>
        <dbReference type="ARBA" id="ARBA00004141"/>
    </source>
</evidence>
<comment type="subcellular location">
    <subcellularLocation>
        <location evidence="1">Membrane</location>
        <topology evidence="1">Multi-pass membrane protein</topology>
    </subcellularLocation>
</comment>
<comment type="caution">
    <text evidence="7">The sequence shown here is derived from an EMBL/GenBank/DDBJ whole genome shotgun (WGS) entry which is preliminary data.</text>
</comment>
<dbReference type="AlphaFoldDB" id="A0A1R1PMT0"/>
<name>A0A1R1PMT0_ZANCU</name>
<dbReference type="GO" id="GO:0016020">
    <property type="term" value="C:membrane"/>
    <property type="evidence" value="ECO:0007669"/>
    <property type="project" value="UniProtKB-SubCell"/>
</dbReference>
<gene>
    <name evidence="7" type="ORF">AX774_g4234</name>
</gene>
<dbReference type="PANTHER" id="PTHR12703:SF4">
    <property type="entry name" value="TRANSMEMBRANE PROTEIN 33"/>
    <property type="match status" value="1"/>
</dbReference>
<dbReference type="GO" id="GO:0061024">
    <property type="term" value="P:membrane organization"/>
    <property type="evidence" value="ECO:0007669"/>
    <property type="project" value="TreeGrafter"/>
</dbReference>
<sequence length="302" mass="34481">MSANRTPRDEIKARFIELSKGPQFYWWLGHVATFVFGTLFHLKALLDPSSASKHYHRALLGSMISYGISIYKTYGAPQFNLQFLQRVMADENVQYSVLATTFYLRPSILDSNTRYGRDHYSELSFNLPNTSYLYLIVALLPFTVYSMFHTLGYTRQTILPILNPNISTELEAYRRAGSSVSLSTTAKASQFISTFVSAYYSRVLSFVCTWEVAVVMPWCVFFALLFRISLLVPIFYFQFLRIRYVTSPSTRTAFTNVKAFLDKYLLPGNASPSIPPSVTRAYVMACDFISRFGQAPQTQPQQ</sequence>
<evidence type="ECO:0000256" key="4">
    <source>
        <dbReference type="ARBA" id="ARBA00022989"/>
    </source>
</evidence>
<dbReference type="EMBL" id="LSSK01000698">
    <property type="protein sequence ID" value="OMH82286.1"/>
    <property type="molecule type" value="Genomic_DNA"/>
</dbReference>
<accession>A0A1R1PMT0</accession>
<reference evidence="8" key="1">
    <citation type="submission" date="2017-01" db="EMBL/GenBank/DDBJ databases">
        <authorList>
            <person name="Wang Y."/>
            <person name="White M."/>
            <person name="Kvist S."/>
            <person name="Moncalvo J.-M."/>
        </authorList>
    </citation>
    <scope>NUCLEOTIDE SEQUENCE [LARGE SCALE GENOMIC DNA]</scope>
    <source>
        <strain evidence="8">COL-18-3</strain>
    </source>
</reference>
<evidence type="ECO:0000256" key="5">
    <source>
        <dbReference type="ARBA" id="ARBA00023136"/>
    </source>
</evidence>
<evidence type="ECO:0000256" key="6">
    <source>
        <dbReference type="SAM" id="Phobius"/>
    </source>
</evidence>
<dbReference type="InterPro" id="IPR051645">
    <property type="entry name" value="PER33/POM33_regulator"/>
</dbReference>
<dbReference type="Pfam" id="PF03661">
    <property type="entry name" value="TMEM33_Pom33"/>
    <property type="match status" value="2"/>
</dbReference>
<feature type="transmembrane region" description="Helical" evidence="6">
    <location>
        <begin position="131"/>
        <end position="148"/>
    </location>
</feature>
<keyword evidence="4 6" id="KW-1133">Transmembrane helix</keyword>
<evidence type="ECO:0000313" key="8">
    <source>
        <dbReference type="Proteomes" id="UP000188320"/>
    </source>
</evidence>
<evidence type="ECO:0000256" key="3">
    <source>
        <dbReference type="ARBA" id="ARBA00022692"/>
    </source>
</evidence>
<comment type="similarity">
    <text evidence="2">Belongs to the PER33/POM33 family.</text>
</comment>